<reference evidence="1 2" key="1">
    <citation type="submission" date="2019-03" db="EMBL/GenBank/DDBJ databases">
        <title>Genomic Encyclopedia of Type Strains, Phase IV (KMG-IV): sequencing the most valuable type-strain genomes for metagenomic binning, comparative biology and taxonomic classification.</title>
        <authorList>
            <person name="Goeker M."/>
        </authorList>
    </citation>
    <scope>NUCLEOTIDE SEQUENCE [LARGE SCALE GENOMIC DNA]</scope>
    <source>
        <strain evidence="1 2">DSM 103236</strain>
    </source>
</reference>
<dbReference type="EMBL" id="SLWO01000016">
    <property type="protein sequence ID" value="TCO17538.1"/>
    <property type="molecule type" value="Genomic_DNA"/>
</dbReference>
<gene>
    <name evidence="1" type="ORF">EV200_1161</name>
</gene>
<organism evidence="1 2">
    <name type="scientific">Pedobacter psychrotolerans</name>
    <dbReference type="NCBI Taxonomy" id="1843235"/>
    <lineage>
        <taxon>Bacteria</taxon>
        <taxon>Pseudomonadati</taxon>
        <taxon>Bacteroidota</taxon>
        <taxon>Sphingobacteriia</taxon>
        <taxon>Sphingobacteriales</taxon>
        <taxon>Sphingobacteriaceae</taxon>
        <taxon>Pedobacter</taxon>
    </lineage>
</organism>
<sequence>MMRYLIIFGIGFLLLFKTQNVKAQNEKIKRDTIYYLLDTAAIPAKDRIFTFEREGPFKLYVLQCRCYPFFKDISFFIVRSDIKTKKLALKNLARLKLFQLHN</sequence>
<dbReference type="AlphaFoldDB" id="A0A4R2H197"/>
<dbReference type="Proteomes" id="UP000295684">
    <property type="component" value="Unassembled WGS sequence"/>
</dbReference>
<protein>
    <submittedName>
        <fullName evidence="1">Uncharacterized protein</fullName>
    </submittedName>
</protein>
<comment type="caution">
    <text evidence="1">The sequence shown here is derived from an EMBL/GenBank/DDBJ whole genome shotgun (WGS) entry which is preliminary data.</text>
</comment>
<name>A0A4R2H197_9SPHI</name>
<accession>A0A4R2H197</accession>
<evidence type="ECO:0000313" key="1">
    <source>
        <dbReference type="EMBL" id="TCO17538.1"/>
    </source>
</evidence>
<evidence type="ECO:0000313" key="2">
    <source>
        <dbReference type="Proteomes" id="UP000295684"/>
    </source>
</evidence>
<proteinExistence type="predicted"/>